<proteinExistence type="predicted"/>
<feature type="transmembrane region" description="Helical" evidence="1">
    <location>
        <begin position="820"/>
        <end position="839"/>
    </location>
</feature>
<evidence type="ECO:0000313" key="3">
    <source>
        <dbReference type="Proteomes" id="UP001153678"/>
    </source>
</evidence>
<organism evidence="2 3">
    <name type="scientific">Funneliformis geosporum</name>
    <dbReference type="NCBI Taxonomy" id="1117311"/>
    <lineage>
        <taxon>Eukaryota</taxon>
        <taxon>Fungi</taxon>
        <taxon>Fungi incertae sedis</taxon>
        <taxon>Mucoromycota</taxon>
        <taxon>Glomeromycotina</taxon>
        <taxon>Glomeromycetes</taxon>
        <taxon>Glomerales</taxon>
        <taxon>Glomeraceae</taxon>
        <taxon>Funneliformis</taxon>
    </lineage>
</organism>
<feature type="transmembrane region" description="Helical" evidence="1">
    <location>
        <begin position="707"/>
        <end position="726"/>
    </location>
</feature>
<evidence type="ECO:0000313" key="2">
    <source>
        <dbReference type="EMBL" id="CAI2186437.1"/>
    </source>
</evidence>
<keyword evidence="1" id="KW-0812">Transmembrane</keyword>
<keyword evidence="1" id="KW-0472">Membrane</keyword>
<sequence length="863" mass="97066">LHQVCAYTTTVYTDNEFTGLHIQAIQSYSDGTALIKLGNSDLEKKGILVIRLLHLNGSMTAFDIQPRCDRPPCPPRWLYPLGSNYIFVTYMPTNLRDTYGLVVDWNGKIISSDIPLGLTDYNDHYDNYGQALTKAFQPNIDPNENFLWTNSFNYKFTNSISWMIFSAPNASGVIDLISQGVLSISNTTILVDFKPFSTIEGGFGLAYLTRVPILSNLNDAKVFQSSKPQWHIYVTFMKPGSADFSEPALIYQTTIPLSWGLLTSCFTAVDASGYGCIYRAPWVDVRHSLISFHSSGSVSVVEQIIVPSHSTKLVLGVTPLPFGGFLTATEDAVTSTKKVFVGKVSQSNGTVVSETILPTNPPNYYGVFPNNTLYVLSNTNDNFAVNFYYDQFIEIYCFLDNGFGNLLIDSVQPTLQSLVDAELRNISIFFRQEVRLSDKNVSIYQYTTTEPLLRQTFAAQSQYCLLLNDNKTVSFQVLSSTFNSPRSSYFVIMNNNFVSSMSQNQAITGVSEGYWTYTTATTTGLLWLTPEGSTFFNNLGKEDKEAFFNEILSELSEVIPIDIERLSTSKHHQPDPKATNQIRFPITIESTKDPLDRTVQQVISDLDTLIKNKEVSPISFKKFASYLDSTYGFQPTPNLWESYKLKLIYVAIGVIILGAIYYMARLKNQKGQNFVIIKVTLMLVDLILDIAFVVTNGKDVSWLYWPSILYLAIPLCFNSLITIILLTSEINENEKFHLWFRSYSKPAAFLTILAATDVEAITLMSSKLFGFQIFSAPFSTKVETWTFWAGFCNLFIEDAPQLIIQILYRQFTVSYDIIPLLTLTMSSIILISNVIGHVYNGIHKCNGHRFNLVPSVEAKKDEI</sequence>
<dbReference type="EMBL" id="CAMKVN010004143">
    <property type="protein sequence ID" value="CAI2186437.1"/>
    <property type="molecule type" value="Genomic_DNA"/>
</dbReference>
<keyword evidence="1" id="KW-1133">Transmembrane helix</keyword>
<feature type="non-terminal residue" evidence="2">
    <location>
        <position position="1"/>
    </location>
</feature>
<dbReference type="Proteomes" id="UP001153678">
    <property type="component" value="Unassembled WGS sequence"/>
</dbReference>
<dbReference type="OrthoDB" id="2403103at2759"/>
<protein>
    <submittedName>
        <fullName evidence="2">1608_t:CDS:1</fullName>
    </submittedName>
</protein>
<accession>A0A9W4WXG9</accession>
<reference evidence="2" key="1">
    <citation type="submission" date="2022-08" db="EMBL/GenBank/DDBJ databases">
        <authorList>
            <person name="Kallberg Y."/>
            <person name="Tangrot J."/>
            <person name="Rosling A."/>
        </authorList>
    </citation>
    <scope>NUCLEOTIDE SEQUENCE</scope>
    <source>
        <strain evidence="2">Wild A</strain>
    </source>
</reference>
<feature type="transmembrane region" description="Helical" evidence="1">
    <location>
        <begin position="647"/>
        <end position="664"/>
    </location>
</feature>
<evidence type="ECO:0000256" key="1">
    <source>
        <dbReference type="SAM" id="Phobius"/>
    </source>
</evidence>
<name>A0A9W4WXG9_9GLOM</name>
<dbReference type="AlphaFoldDB" id="A0A9W4WXG9"/>
<feature type="transmembrane region" description="Helical" evidence="1">
    <location>
        <begin position="676"/>
        <end position="695"/>
    </location>
</feature>
<feature type="transmembrane region" description="Helical" evidence="1">
    <location>
        <begin position="747"/>
        <end position="765"/>
    </location>
</feature>
<gene>
    <name evidence="2" type="ORF">FWILDA_LOCUS12575</name>
</gene>
<comment type="caution">
    <text evidence="2">The sequence shown here is derived from an EMBL/GenBank/DDBJ whole genome shotgun (WGS) entry which is preliminary data.</text>
</comment>
<keyword evidence="3" id="KW-1185">Reference proteome</keyword>